<feature type="region of interest" description="Disordered" evidence="9">
    <location>
        <begin position="309"/>
        <end position="336"/>
    </location>
</feature>
<evidence type="ECO:0000256" key="9">
    <source>
        <dbReference type="SAM" id="MobiDB-lite"/>
    </source>
</evidence>
<feature type="transmembrane region" description="Helical" evidence="10">
    <location>
        <begin position="6"/>
        <end position="28"/>
    </location>
</feature>
<reference evidence="14" key="1">
    <citation type="journal article" date="2019" name="Int. J. Syst. Evol. Microbiol.">
        <title>The Global Catalogue of Microorganisms (GCM) 10K type strain sequencing project: providing services to taxonomists for standard genome sequencing and annotation.</title>
        <authorList>
            <consortium name="The Broad Institute Genomics Platform"/>
            <consortium name="The Broad Institute Genome Sequencing Center for Infectious Disease"/>
            <person name="Wu L."/>
            <person name="Ma J."/>
        </authorList>
    </citation>
    <scope>NUCLEOTIDE SEQUENCE [LARGE SCALE GENOMIC DNA]</scope>
    <source>
        <strain evidence="14">CCUG 51308</strain>
    </source>
</reference>
<proteinExistence type="inferred from homology"/>
<evidence type="ECO:0000313" key="13">
    <source>
        <dbReference type="EMBL" id="MFC7292477.1"/>
    </source>
</evidence>
<gene>
    <name evidence="13" type="ORF">ACFQS8_12675</name>
</gene>
<evidence type="ECO:0000256" key="8">
    <source>
        <dbReference type="PROSITE-ProRule" id="PRU00284"/>
    </source>
</evidence>
<dbReference type="SMART" id="SM00283">
    <property type="entry name" value="MA"/>
    <property type="match status" value="1"/>
</dbReference>
<evidence type="ECO:0000256" key="5">
    <source>
        <dbReference type="ARBA" id="ARBA00023136"/>
    </source>
</evidence>
<dbReference type="InterPro" id="IPR033480">
    <property type="entry name" value="sCache_2"/>
</dbReference>
<keyword evidence="4 10" id="KW-1133">Transmembrane helix</keyword>
<dbReference type="PRINTS" id="PR00260">
    <property type="entry name" value="CHEMTRNSDUCR"/>
</dbReference>
<dbReference type="InterPro" id="IPR004089">
    <property type="entry name" value="MCPsignal_dom"/>
</dbReference>
<keyword evidence="5 10" id="KW-0472">Membrane</keyword>
<dbReference type="Proteomes" id="UP001596492">
    <property type="component" value="Unassembled WGS sequence"/>
</dbReference>
<keyword evidence="2" id="KW-1003">Cell membrane</keyword>
<sequence length="556" mass="60778">MYSIKGRVFSIVLMSLIGLTLTVFILSWQSYRMAEKQVHTQLQSVVDASISILDMQYARFENGDAREEDAKAAALRAIESIRFREREYVFIANSKHEIVMHPTHPEYNGQYVGDFRNSKGELVAEKWVNKALEGGGIVYYEAKDEHRDEIHMKTGYVEYFPKWDMVVTTSIHAVDLRDALVMLYSQAGLLLVLACAIIGFQGWRTVKQVVGPINALSESMQSLLAGNTDIKVVGTERRDEIGPMAKAVVAFRDGLAERAVLEVKNQKAEAETVKRRDIIDELVRSFQTQSVVDFAEMSKHAEELKLSSQSLRSLATETDNRSSRANSVSNETSSNVQTVASAAEQLSSSVAEILVNVQSNNETIFQTAEQTAEANGKMRQLAEAVAKIGDVVSLIADIAEQTNLLALNATIEAARAGEAGKGFAVVASEVKQLADQTARATQEISSQIGMIQGSTDETVISIEQITKSMDTVSSTMSAISAAVEEQGAATNEISRNAQFAAEGTEEVAENTKSVTEVAQNTNQSAIQVENVAEDLTKRARDMEDRVNAFLKGVTAA</sequence>
<keyword evidence="3 10" id="KW-0812">Transmembrane</keyword>
<dbReference type="Gene3D" id="1.10.287.950">
    <property type="entry name" value="Methyl-accepting chemotaxis protein"/>
    <property type="match status" value="1"/>
</dbReference>
<dbReference type="CDD" id="cd06225">
    <property type="entry name" value="HAMP"/>
    <property type="match status" value="1"/>
</dbReference>
<comment type="caution">
    <text evidence="13">The sequence shown here is derived from an EMBL/GenBank/DDBJ whole genome shotgun (WGS) entry which is preliminary data.</text>
</comment>
<evidence type="ECO:0000256" key="7">
    <source>
        <dbReference type="ARBA" id="ARBA00029447"/>
    </source>
</evidence>
<evidence type="ECO:0000256" key="10">
    <source>
        <dbReference type="SAM" id="Phobius"/>
    </source>
</evidence>
<dbReference type="PANTHER" id="PTHR32089">
    <property type="entry name" value="METHYL-ACCEPTING CHEMOTAXIS PROTEIN MCPB"/>
    <property type="match status" value="1"/>
</dbReference>
<evidence type="ECO:0000313" key="14">
    <source>
        <dbReference type="Proteomes" id="UP001596492"/>
    </source>
</evidence>
<feature type="domain" description="HAMP" evidence="12">
    <location>
        <begin position="207"/>
        <end position="260"/>
    </location>
</feature>
<evidence type="ECO:0000259" key="12">
    <source>
        <dbReference type="PROSITE" id="PS50885"/>
    </source>
</evidence>
<dbReference type="InterPro" id="IPR004090">
    <property type="entry name" value="Chemotax_Me-accpt_rcpt"/>
</dbReference>
<accession>A0ABW2IN64</accession>
<evidence type="ECO:0000256" key="6">
    <source>
        <dbReference type="ARBA" id="ARBA00023224"/>
    </source>
</evidence>
<dbReference type="Gene3D" id="1.10.8.500">
    <property type="entry name" value="HAMP domain in histidine kinase"/>
    <property type="match status" value="1"/>
</dbReference>
<comment type="similarity">
    <text evidence="7">Belongs to the methyl-accepting chemotaxis (MCP) protein family.</text>
</comment>
<dbReference type="Gene3D" id="3.30.450.20">
    <property type="entry name" value="PAS domain"/>
    <property type="match status" value="1"/>
</dbReference>
<keyword evidence="6 8" id="KW-0807">Transducer</keyword>
<dbReference type="SUPFAM" id="SSF58104">
    <property type="entry name" value="Methyl-accepting chemotaxis protein (MCP) signaling domain"/>
    <property type="match status" value="1"/>
</dbReference>
<evidence type="ECO:0000259" key="11">
    <source>
        <dbReference type="PROSITE" id="PS50111"/>
    </source>
</evidence>
<dbReference type="RefSeq" id="WP_382167935.1">
    <property type="nucleotide sequence ID" value="NZ_JBHTBR010000005.1"/>
</dbReference>
<feature type="domain" description="Methyl-accepting transducer" evidence="11">
    <location>
        <begin position="293"/>
        <end position="529"/>
    </location>
</feature>
<keyword evidence="14" id="KW-1185">Reference proteome</keyword>
<dbReference type="PROSITE" id="PS50111">
    <property type="entry name" value="CHEMOTAXIS_TRANSDUC_2"/>
    <property type="match status" value="1"/>
</dbReference>
<evidence type="ECO:0000256" key="2">
    <source>
        <dbReference type="ARBA" id="ARBA00022475"/>
    </source>
</evidence>
<organism evidence="13 14">
    <name type="scientific">Hirschia litorea</name>
    <dbReference type="NCBI Taxonomy" id="1199156"/>
    <lineage>
        <taxon>Bacteria</taxon>
        <taxon>Pseudomonadati</taxon>
        <taxon>Pseudomonadota</taxon>
        <taxon>Alphaproteobacteria</taxon>
        <taxon>Hyphomonadales</taxon>
        <taxon>Hyphomonadaceae</taxon>
        <taxon>Hirschia</taxon>
    </lineage>
</organism>
<dbReference type="InterPro" id="IPR003660">
    <property type="entry name" value="HAMP_dom"/>
</dbReference>
<dbReference type="PANTHER" id="PTHR32089:SF112">
    <property type="entry name" value="LYSOZYME-LIKE PROTEIN-RELATED"/>
    <property type="match status" value="1"/>
</dbReference>
<dbReference type="SMART" id="SM00304">
    <property type="entry name" value="HAMP"/>
    <property type="match status" value="1"/>
</dbReference>
<dbReference type="EMBL" id="JBHTBR010000005">
    <property type="protein sequence ID" value="MFC7292477.1"/>
    <property type="molecule type" value="Genomic_DNA"/>
</dbReference>
<dbReference type="PROSITE" id="PS50885">
    <property type="entry name" value="HAMP"/>
    <property type="match status" value="1"/>
</dbReference>
<dbReference type="Pfam" id="PF17200">
    <property type="entry name" value="sCache_2"/>
    <property type="match status" value="1"/>
</dbReference>
<evidence type="ECO:0000256" key="4">
    <source>
        <dbReference type="ARBA" id="ARBA00022989"/>
    </source>
</evidence>
<dbReference type="Pfam" id="PF00672">
    <property type="entry name" value="HAMP"/>
    <property type="match status" value="1"/>
</dbReference>
<dbReference type="SMART" id="SM01049">
    <property type="entry name" value="Cache_2"/>
    <property type="match status" value="1"/>
</dbReference>
<evidence type="ECO:0000256" key="3">
    <source>
        <dbReference type="ARBA" id="ARBA00022692"/>
    </source>
</evidence>
<evidence type="ECO:0000256" key="1">
    <source>
        <dbReference type="ARBA" id="ARBA00004651"/>
    </source>
</evidence>
<comment type="subcellular location">
    <subcellularLocation>
        <location evidence="1">Cell membrane</location>
        <topology evidence="1">Multi-pass membrane protein</topology>
    </subcellularLocation>
</comment>
<dbReference type="Pfam" id="PF00015">
    <property type="entry name" value="MCPsignal"/>
    <property type="match status" value="1"/>
</dbReference>
<protein>
    <submittedName>
        <fullName evidence="13">Methyl-accepting chemotaxis protein</fullName>
    </submittedName>
</protein>
<name>A0ABW2IN64_9PROT</name>